<dbReference type="PANTHER" id="PTHR43400">
    <property type="entry name" value="FUMARATE REDUCTASE"/>
    <property type="match status" value="1"/>
</dbReference>
<evidence type="ECO:0000256" key="3">
    <source>
        <dbReference type="ARBA" id="ARBA00022827"/>
    </source>
</evidence>
<keyword evidence="2" id="KW-0285">Flavoprotein</keyword>
<evidence type="ECO:0000256" key="4">
    <source>
        <dbReference type="ARBA" id="ARBA00023002"/>
    </source>
</evidence>
<keyword evidence="3" id="KW-0274">FAD</keyword>
<dbReference type="RefSeq" id="WP_114549409.1">
    <property type="nucleotide sequence ID" value="NZ_PPUT01000023.1"/>
</dbReference>
<dbReference type="NCBIfam" id="TIGR01409">
    <property type="entry name" value="TAT_signal_seq"/>
    <property type="match status" value="1"/>
</dbReference>
<dbReference type="InterPro" id="IPR050315">
    <property type="entry name" value="FAD-oxidoreductase_2"/>
</dbReference>
<dbReference type="PANTHER" id="PTHR43400:SF10">
    <property type="entry name" value="3-OXOSTEROID 1-DEHYDROGENASE"/>
    <property type="match status" value="1"/>
</dbReference>
<sequence length="558" mass="61845">MKKDEQLGVSRRSFLKGAGLAAAAMAGTAALAGCANESAGGADTLANTGDWLPQTWDYECDLLVIGYGGAGMWASLIGADECGQQVLVLEKAPERGGGNSSINNGEWTIVEESEKERFKDYIRAFTKGKTPDPMIEAWVEECVRNTEYADKYGMTYEVVEQALAGAIPEYFFLDDNAYEGSCKLSSVDGFGMLSFHELDAQREALGVEVLFDCHDERLIQNPQTKEIVGAYTMIGNEEKTVKARKAVIMTLGGFEFNEELKNQYLKCSPFKFEGWRFNTGDGIKMVEDVGAKLWHMDMAISMYSMWTRDPEYDFSILYFMPGFSYFNVNRLGKRFVNENNMGSPHNGWHTLLSFDDSIADFDRIPSWGIFDQSCFDAGKLSTSQGDFFECGNFASDLPDSVRDWDGWSQDNKAELERGWILTGATIEELGQKIKEFDPLMDVDTLKATFEEYQGFAAAGKDARFDRAAETMVPLDNGPYYAVSIYPGSCSTLGGPMKNENAQVLDPAQNPIPRLYAAGCFGNFQSHTYGITGGNNAENQVWGRIAARHASGLENWDAE</sequence>
<dbReference type="Gene3D" id="3.90.700.10">
    <property type="entry name" value="Succinate dehydrogenase/fumarate reductase flavoprotein, catalytic domain"/>
    <property type="match status" value="1"/>
</dbReference>
<dbReference type="InterPro" id="IPR006311">
    <property type="entry name" value="TAT_signal"/>
</dbReference>
<evidence type="ECO:0000259" key="6">
    <source>
        <dbReference type="Pfam" id="PF00890"/>
    </source>
</evidence>
<accession>A0A369NZM0</accession>
<comment type="caution">
    <text evidence="7">The sequence shown here is derived from an EMBL/GenBank/DDBJ whole genome shotgun (WGS) entry which is preliminary data.</text>
</comment>
<dbReference type="GO" id="GO:0033765">
    <property type="term" value="F:steroid dehydrogenase activity, acting on the CH-CH group of donors"/>
    <property type="evidence" value="ECO:0007669"/>
    <property type="project" value="UniProtKB-ARBA"/>
</dbReference>
<keyword evidence="4" id="KW-0560">Oxidoreductase</keyword>
<comment type="cofactor">
    <cofactor evidence="1">
        <name>FAD</name>
        <dbReference type="ChEBI" id="CHEBI:57692"/>
    </cofactor>
</comment>
<evidence type="ECO:0000256" key="2">
    <source>
        <dbReference type="ARBA" id="ARBA00022630"/>
    </source>
</evidence>
<dbReference type="InterPro" id="IPR027477">
    <property type="entry name" value="Succ_DH/fumarate_Rdtase_cat_sf"/>
</dbReference>
<feature type="signal peptide" evidence="5">
    <location>
        <begin position="1"/>
        <end position="32"/>
    </location>
</feature>
<reference evidence="7 8" key="1">
    <citation type="journal article" date="2018" name="Elife">
        <title>Discovery and characterization of a prevalent human gut bacterial enzyme sufficient for the inactivation of a family of plant toxins.</title>
        <authorList>
            <person name="Koppel N."/>
            <person name="Bisanz J.E."/>
            <person name="Pandelia M.E."/>
            <person name="Turnbaugh P.J."/>
            <person name="Balskus E.P."/>
        </authorList>
    </citation>
    <scope>NUCLEOTIDE SEQUENCE [LARGE SCALE GENOMIC DNA]</scope>
    <source>
        <strain evidence="7 8">OB21 GAM 11</strain>
    </source>
</reference>
<keyword evidence="5" id="KW-0732">Signal</keyword>
<dbReference type="EMBL" id="PPUT01000023">
    <property type="protein sequence ID" value="RDC43062.1"/>
    <property type="molecule type" value="Genomic_DNA"/>
</dbReference>
<dbReference type="PROSITE" id="PS51318">
    <property type="entry name" value="TAT"/>
    <property type="match status" value="1"/>
</dbReference>
<evidence type="ECO:0000256" key="5">
    <source>
        <dbReference type="SAM" id="SignalP"/>
    </source>
</evidence>
<dbReference type="InterPro" id="IPR019546">
    <property type="entry name" value="TAT_signal_bac_arc"/>
</dbReference>
<dbReference type="InterPro" id="IPR036188">
    <property type="entry name" value="FAD/NAD-bd_sf"/>
</dbReference>
<dbReference type="SUPFAM" id="SSF51905">
    <property type="entry name" value="FAD/NAD(P)-binding domain"/>
    <property type="match status" value="1"/>
</dbReference>
<evidence type="ECO:0000313" key="7">
    <source>
        <dbReference type="EMBL" id="RDC43062.1"/>
    </source>
</evidence>
<dbReference type="Pfam" id="PF00890">
    <property type="entry name" value="FAD_binding_2"/>
    <property type="match status" value="1"/>
</dbReference>
<dbReference type="PROSITE" id="PS51257">
    <property type="entry name" value="PROKAR_LIPOPROTEIN"/>
    <property type="match status" value="1"/>
</dbReference>
<dbReference type="Proteomes" id="UP000253805">
    <property type="component" value="Unassembled WGS sequence"/>
</dbReference>
<dbReference type="Gene3D" id="3.50.50.60">
    <property type="entry name" value="FAD/NAD(P)-binding domain"/>
    <property type="match status" value="1"/>
</dbReference>
<proteinExistence type="predicted"/>
<gene>
    <name evidence="7" type="ORF">C1850_08875</name>
</gene>
<organism evidence="7 8">
    <name type="scientific">Adlercreutzia equolifaciens subsp. celatus</name>
    <dbReference type="NCBI Taxonomy" id="394340"/>
    <lineage>
        <taxon>Bacteria</taxon>
        <taxon>Bacillati</taxon>
        <taxon>Actinomycetota</taxon>
        <taxon>Coriobacteriia</taxon>
        <taxon>Eggerthellales</taxon>
        <taxon>Eggerthellaceae</taxon>
        <taxon>Adlercreutzia</taxon>
    </lineage>
</organism>
<dbReference type="AlphaFoldDB" id="A0A369NZM0"/>
<feature type="domain" description="FAD-dependent oxidoreductase 2 FAD-binding" evidence="6">
    <location>
        <begin position="61"/>
        <end position="530"/>
    </location>
</feature>
<feature type="chain" id="PRO_5039383922" evidence="5">
    <location>
        <begin position="33"/>
        <end position="558"/>
    </location>
</feature>
<protein>
    <submittedName>
        <fullName evidence="7">FAD-binding dehydrogenase</fullName>
    </submittedName>
</protein>
<evidence type="ECO:0000256" key="1">
    <source>
        <dbReference type="ARBA" id="ARBA00001974"/>
    </source>
</evidence>
<dbReference type="SUPFAM" id="SSF56425">
    <property type="entry name" value="Succinate dehydrogenase/fumarate reductase flavoprotein, catalytic domain"/>
    <property type="match status" value="1"/>
</dbReference>
<evidence type="ECO:0000313" key="8">
    <source>
        <dbReference type="Proteomes" id="UP000253805"/>
    </source>
</evidence>
<dbReference type="InterPro" id="IPR003953">
    <property type="entry name" value="FAD-dep_OxRdtase_2_FAD-bd"/>
</dbReference>
<name>A0A369NZM0_9ACTN</name>
<dbReference type="GO" id="GO:0008202">
    <property type="term" value="P:steroid metabolic process"/>
    <property type="evidence" value="ECO:0007669"/>
    <property type="project" value="UniProtKB-ARBA"/>
</dbReference>